<dbReference type="PANTHER" id="PTHR48100">
    <property type="entry name" value="BROAD-SPECIFICITY PHOSPHATASE YOR283W-RELATED"/>
    <property type="match status" value="1"/>
</dbReference>
<organism evidence="1 2">
    <name type="scientific">Robertmurraya siralis</name>
    <dbReference type="NCBI Taxonomy" id="77777"/>
    <lineage>
        <taxon>Bacteria</taxon>
        <taxon>Bacillati</taxon>
        <taxon>Bacillota</taxon>
        <taxon>Bacilli</taxon>
        <taxon>Bacillales</taxon>
        <taxon>Bacillaceae</taxon>
        <taxon>Robertmurraya</taxon>
    </lineage>
</organism>
<dbReference type="InterPro" id="IPR029033">
    <property type="entry name" value="His_PPase_superfam"/>
</dbReference>
<gene>
    <name evidence="1" type="ORF">J27TS8_19360</name>
</gene>
<dbReference type="OrthoDB" id="9782128at2"/>
<proteinExistence type="predicted"/>
<dbReference type="EMBL" id="BORC01000003">
    <property type="protein sequence ID" value="GIN61943.1"/>
    <property type="molecule type" value="Genomic_DNA"/>
</dbReference>
<dbReference type="InterPro" id="IPR050275">
    <property type="entry name" value="PGM_Phosphatase"/>
</dbReference>
<dbReference type="Gene3D" id="3.40.50.1240">
    <property type="entry name" value="Phosphoglycerate mutase-like"/>
    <property type="match status" value="1"/>
</dbReference>
<dbReference type="InterPro" id="IPR013078">
    <property type="entry name" value="His_Pase_superF_clade-1"/>
</dbReference>
<sequence length="179" mass="20840">MDITVIRHLPTEWNIIQRLQGKRDFPILPLTEKEQMHIAKNAKLLSEKSFDHVLCSSLLRTKQTAEHYGYTPVQEALLDELDFGPFEGRPKDELLSEYGELWSEQPEKIVLGESLSNLKKRIIYFLNKYNNASHLLVFGHGSWIRALRSYHRFGHINAMNKMTVKNNECISLEFITVDI</sequence>
<keyword evidence="2" id="KW-1185">Reference proteome</keyword>
<dbReference type="CDD" id="cd07067">
    <property type="entry name" value="HP_PGM_like"/>
    <property type="match status" value="1"/>
</dbReference>
<evidence type="ECO:0000313" key="1">
    <source>
        <dbReference type="EMBL" id="GIN61943.1"/>
    </source>
</evidence>
<dbReference type="GO" id="GO:0016791">
    <property type="term" value="F:phosphatase activity"/>
    <property type="evidence" value="ECO:0007669"/>
    <property type="project" value="TreeGrafter"/>
</dbReference>
<dbReference type="SMART" id="SM00855">
    <property type="entry name" value="PGAM"/>
    <property type="match status" value="1"/>
</dbReference>
<evidence type="ECO:0000313" key="2">
    <source>
        <dbReference type="Proteomes" id="UP000682111"/>
    </source>
</evidence>
<dbReference type="Pfam" id="PF00300">
    <property type="entry name" value="His_Phos_1"/>
    <property type="match status" value="1"/>
</dbReference>
<dbReference type="RefSeq" id="WP_095314632.1">
    <property type="nucleotide sequence ID" value="NZ_BORC01000003.1"/>
</dbReference>
<accession>A0A919WHL9</accession>
<name>A0A919WHL9_9BACI</name>
<dbReference type="AlphaFoldDB" id="A0A919WHL9"/>
<evidence type="ECO:0008006" key="3">
    <source>
        <dbReference type="Google" id="ProtNLM"/>
    </source>
</evidence>
<comment type="caution">
    <text evidence="1">The sequence shown here is derived from an EMBL/GenBank/DDBJ whole genome shotgun (WGS) entry which is preliminary data.</text>
</comment>
<reference evidence="1" key="1">
    <citation type="submission" date="2021-03" db="EMBL/GenBank/DDBJ databases">
        <title>Antimicrobial resistance genes in bacteria isolated from Japanese honey, and their potential for conferring macrolide and lincosamide resistance in the American foulbrood pathogen Paenibacillus larvae.</title>
        <authorList>
            <person name="Okamoto M."/>
            <person name="Kumagai M."/>
            <person name="Kanamori H."/>
            <person name="Takamatsu D."/>
        </authorList>
    </citation>
    <scope>NUCLEOTIDE SEQUENCE</scope>
    <source>
        <strain evidence="1">J27TS8</strain>
    </source>
</reference>
<protein>
    <recommendedName>
        <fullName evidence="3">Phosphoglycerate mutase</fullName>
    </recommendedName>
</protein>
<dbReference type="Proteomes" id="UP000682111">
    <property type="component" value="Unassembled WGS sequence"/>
</dbReference>
<dbReference type="SUPFAM" id="SSF53254">
    <property type="entry name" value="Phosphoglycerate mutase-like"/>
    <property type="match status" value="1"/>
</dbReference>